<comment type="similarity">
    <text evidence="1 2">Belongs to the anti-sigma-factor antagonist family.</text>
</comment>
<dbReference type="PANTHER" id="PTHR33495">
    <property type="entry name" value="ANTI-SIGMA FACTOR ANTAGONIST TM_1081-RELATED-RELATED"/>
    <property type="match status" value="1"/>
</dbReference>
<protein>
    <recommendedName>
        <fullName evidence="2">Anti-sigma factor antagonist</fullName>
    </recommendedName>
</protein>
<dbReference type="GO" id="GO:0043856">
    <property type="term" value="F:anti-sigma factor antagonist activity"/>
    <property type="evidence" value="ECO:0007669"/>
    <property type="project" value="InterPro"/>
</dbReference>
<dbReference type="SUPFAM" id="SSF52091">
    <property type="entry name" value="SpoIIaa-like"/>
    <property type="match status" value="1"/>
</dbReference>
<dbReference type="InterPro" id="IPR002645">
    <property type="entry name" value="STAS_dom"/>
</dbReference>
<evidence type="ECO:0000313" key="5">
    <source>
        <dbReference type="Proteomes" id="UP000178735"/>
    </source>
</evidence>
<dbReference type="Proteomes" id="UP000178735">
    <property type="component" value="Unassembled WGS sequence"/>
</dbReference>
<dbReference type="STRING" id="1817813.A2008_02075"/>
<comment type="caution">
    <text evidence="4">The sequence shown here is derived from an EMBL/GenBank/DDBJ whole genome shotgun (WGS) entry which is preliminary data.</text>
</comment>
<organism evidence="4 5">
    <name type="scientific">Candidatus Wallbacteria bacterium GWC2_49_35</name>
    <dbReference type="NCBI Taxonomy" id="1817813"/>
    <lineage>
        <taxon>Bacteria</taxon>
        <taxon>Candidatus Walliibacteriota</taxon>
    </lineage>
</organism>
<accession>A0A1F7WJL4</accession>
<evidence type="ECO:0000313" key="4">
    <source>
        <dbReference type="EMBL" id="OGM03013.1"/>
    </source>
</evidence>
<dbReference type="InterPro" id="IPR003658">
    <property type="entry name" value="Anti-sigma_ant"/>
</dbReference>
<gene>
    <name evidence="4" type="ORF">A2008_02075</name>
</gene>
<proteinExistence type="inferred from homology"/>
<reference evidence="4 5" key="1">
    <citation type="journal article" date="2016" name="Nat. Commun.">
        <title>Thousands of microbial genomes shed light on interconnected biogeochemical processes in an aquifer system.</title>
        <authorList>
            <person name="Anantharaman K."/>
            <person name="Brown C.T."/>
            <person name="Hug L.A."/>
            <person name="Sharon I."/>
            <person name="Castelle C.J."/>
            <person name="Probst A.J."/>
            <person name="Thomas B.C."/>
            <person name="Singh A."/>
            <person name="Wilkins M.J."/>
            <person name="Karaoz U."/>
            <person name="Brodie E.L."/>
            <person name="Williams K.H."/>
            <person name="Hubbard S.S."/>
            <person name="Banfield J.F."/>
        </authorList>
    </citation>
    <scope>NUCLEOTIDE SEQUENCE [LARGE SCALE GENOMIC DNA]</scope>
</reference>
<dbReference type="PROSITE" id="PS50801">
    <property type="entry name" value="STAS"/>
    <property type="match status" value="1"/>
</dbReference>
<dbReference type="Pfam" id="PF01740">
    <property type="entry name" value="STAS"/>
    <property type="match status" value="1"/>
</dbReference>
<evidence type="ECO:0000259" key="3">
    <source>
        <dbReference type="PROSITE" id="PS50801"/>
    </source>
</evidence>
<dbReference type="AlphaFoldDB" id="A0A1F7WJL4"/>
<sequence length="111" mass="12231">MEIKLETINNITILNVEGDIFAEDSMKLKDALDKLFQSNKIKVILNLDKTNVISSVGLGVILAALIKFRKYSGDICLCLVKDFVKKVLKTTKVDNIVEAYDNVAAAVEALS</sequence>
<dbReference type="Gene3D" id="3.30.750.24">
    <property type="entry name" value="STAS domain"/>
    <property type="match status" value="1"/>
</dbReference>
<dbReference type="EMBL" id="MGFH01000191">
    <property type="protein sequence ID" value="OGM03013.1"/>
    <property type="molecule type" value="Genomic_DNA"/>
</dbReference>
<dbReference type="InterPro" id="IPR036513">
    <property type="entry name" value="STAS_dom_sf"/>
</dbReference>
<dbReference type="NCBIfam" id="TIGR00377">
    <property type="entry name" value="ant_ant_sig"/>
    <property type="match status" value="1"/>
</dbReference>
<evidence type="ECO:0000256" key="2">
    <source>
        <dbReference type="RuleBase" id="RU003749"/>
    </source>
</evidence>
<name>A0A1F7WJL4_9BACT</name>
<dbReference type="CDD" id="cd07043">
    <property type="entry name" value="STAS_anti-anti-sigma_factors"/>
    <property type="match status" value="1"/>
</dbReference>
<feature type="domain" description="STAS" evidence="3">
    <location>
        <begin position="1"/>
        <end position="110"/>
    </location>
</feature>
<evidence type="ECO:0000256" key="1">
    <source>
        <dbReference type="ARBA" id="ARBA00009013"/>
    </source>
</evidence>